<organism evidence="1 2">
    <name type="scientific">Colocasia esculenta</name>
    <name type="common">Wild taro</name>
    <name type="synonym">Arum esculentum</name>
    <dbReference type="NCBI Taxonomy" id="4460"/>
    <lineage>
        <taxon>Eukaryota</taxon>
        <taxon>Viridiplantae</taxon>
        <taxon>Streptophyta</taxon>
        <taxon>Embryophyta</taxon>
        <taxon>Tracheophyta</taxon>
        <taxon>Spermatophyta</taxon>
        <taxon>Magnoliopsida</taxon>
        <taxon>Liliopsida</taxon>
        <taxon>Araceae</taxon>
        <taxon>Aroideae</taxon>
        <taxon>Colocasieae</taxon>
        <taxon>Colocasia</taxon>
    </lineage>
</organism>
<sequence length="68" mass="7698">MFFKLNYYLEKSSNLRKTKSQILTNSSEVTMINAILKQTILQSAALIFQALQTSHVVRCLDSCLSKEG</sequence>
<dbReference type="EMBL" id="NMUH01003827">
    <property type="protein sequence ID" value="MQM07229.1"/>
    <property type="molecule type" value="Genomic_DNA"/>
</dbReference>
<gene>
    <name evidence="1" type="ORF">Taro_040065</name>
</gene>
<reference evidence="1" key="1">
    <citation type="submission" date="2017-07" db="EMBL/GenBank/DDBJ databases">
        <title>Taro Niue Genome Assembly and Annotation.</title>
        <authorList>
            <person name="Atibalentja N."/>
            <person name="Keating K."/>
            <person name="Fields C.J."/>
        </authorList>
    </citation>
    <scope>NUCLEOTIDE SEQUENCE</scope>
    <source>
        <strain evidence="1">Niue_2</strain>
        <tissue evidence="1">Leaf</tissue>
    </source>
</reference>
<dbReference type="AlphaFoldDB" id="A0A843WC72"/>
<keyword evidence="2" id="KW-1185">Reference proteome</keyword>
<evidence type="ECO:0000313" key="2">
    <source>
        <dbReference type="Proteomes" id="UP000652761"/>
    </source>
</evidence>
<evidence type="ECO:0000313" key="1">
    <source>
        <dbReference type="EMBL" id="MQM07229.1"/>
    </source>
</evidence>
<protein>
    <submittedName>
        <fullName evidence="1">Uncharacterized protein</fullName>
    </submittedName>
</protein>
<proteinExistence type="predicted"/>
<name>A0A843WC72_COLES</name>
<dbReference type="Proteomes" id="UP000652761">
    <property type="component" value="Unassembled WGS sequence"/>
</dbReference>
<comment type="caution">
    <text evidence="1">The sequence shown here is derived from an EMBL/GenBank/DDBJ whole genome shotgun (WGS) entry which is preliminary data.</text>
</comment>
<accession>A0A843WC72</accession>